<reference evidence="2 3" key="1">
    <citation type="submission" date="2014-08" db="EMBL/GenBank/DDBJ databases">
        <title>Genomic and Phenotypic Diversity of Colwellia psychrerythraea strains from Disparate Marine Basins.</title>
        <authorList>
            <person name="Techtmann S.M."/>
            <person name="Stelling S.C."/>
            <person name="Utturkar S.M."/>
            <person name="Alshibli N."/>
            <person name="Harris A."/>
            <person name="Brown S.D."/>
            <person name="Hazen T.C."/>
        </authorList>
    </citation>
    <scope>NUCLEOTIDE SEQUENCE [LARGE SCALE GENOMIC DNA]</scope>
    <source>
        <strain evidence="2 3">GAB14E</strain>
    </source>
</reference>
<evidence type="ECO:0000256" key="1">
    <source>
        <dbReference type="SAM" id="SignalP"/>
    </source>
</evidence>
<comment type="caution">
    <text evidence="2">The sequence shown here is derived from an EMBL/GenBank/DDBJ whole genome shotgun (WGS) entry which is preliminary data.</text>
</comment>
<dbReference type="RefSeq" id="WP_033080325.1">
    <property type="nucleotide sequence ID" value="NZ_JQEC01000002.1"/>
</dbReference>
<dbReference type="AlphaFoldDB" id="A0A099L4S1"/>
<accession>A0A099L4S1</accession>
<feature type="chain" id="PRO_5001949864" description="PEP motif anchor domain protein" evidence="1">
    <location>
        <begin position="22"/>
        <end position="209"/>
    </location>
</feature>
<dbReference type="EMBL" id="JQEC01000002">
    <property type="protein sequence ID" value="KGJ97440.1"/>
    <property type="molecule type" value="Genomic_DNA"/>
</dbReference>
<dbReference type="PATRIC" id="fig|28229.3.peg.182"/>
<protein>
    <recommendedName>
        <fullName evidence="4">PEP motif anchor domain protein</fullName>
    </recommendedName>
</protein>
<name>A0A099L4S1_COLPS</name>
<gene>
    <name evidence="2" type="ORF">GAB14E_1029</name>
</gene>
<organism evidence="2 3">
    <name type="scientific">Colwellia psychrerythraea</name>
    <name type="common">Vibrio psychroerythus</name>
    <dbReference type="NCBI Taxonomy" id="28229"/>
    <lineage>
        <taxon>Bacteria</taxon>
        <taxon>Pseudomonadati</taxon>
        <taxon>Pseudomonadota</taxon>
        <taxon>Gammaproteobacteria</taxon>
        <taxon>Alteromonadales</taxon>
        <taxon>Colwelliaceae</taxon>
        <taxon>Colwellia</taxon>
    </lineage>
</organism>
<sequence length="209" mass="23413">MRLKTTLFVLLSSIYTITANAGLIHTGDGMFALDSRDATYMKITSSFGTISDFGIYFTNSWGAKTLYTLVPERTEILRNDVFYANMFNNTPLKEVYSWNGEQIIDYDYSNGDVFGFYMLTGGYHFSETDISFTGPSGNYSEGELNLSHVNTITNVTFSEHPFSDAFYPDPLPTTPPIEVSEPATALLFCMVGLLVIRQKRDNPKGQIAY</sequence>
<keyword evidence="1" id="KW-0732">Signal</keyword>
<evidence type="ECO:0008006" key="4">
    <source>
        <dbReference type="Google" id="ProtNLM"/>
    </source>
</evidence>
<proteinExistence type="predicted"/>
<evidence type="ECO:0000313" key="3">
    <source>
        <dbReference type="Proteomes" id="UP000029868"/>
    </source>
</evidence>
<evidence type="ECO:0000313" key="2">
    <source>
        <dbReference type="EMBL" id="KGJ97440.1"/>
    </source>
</evidence>
<feature type="signal peptide" evidence="1">
    <location>
        <begin position="1"/>
        <end position="21"/>
    </location>
</feature>
<dbReference type="Proteomes" id="UP000029868">
    <property type="component" value="Unassembled WGS sequence"/>
</dbReference>